<evidence type="ECO:0000256" key="1">
    <source>
        <dbReference type="SAM" id="Coils"/>
    </source>
</evidence>
<name>A0AAX4P396_9CHLO</name>
<evidence type="ECO:0000313" key="3">
    <source>
        <dbReference type="EMBL" id="WZN60835.1"/>
    </source>
</evidence>
<evidence type="ECO:0000256" key="2">
    <source>
        <dbReference type="SAM" id="MobiDB-lite"/>
    </source>
</evidence>
<feature type="compositionally biased region" description="Basic and acidic residues" evidence="2">
    <location>
        <begin position="16"/>
        <end position="33"/>
    </location>
</feature>
<keyword evidence="4" id="KW-1185">Reference proteome</keyword>
<evidence type="ECO:0000313" key="4">
    <source>
        <dbReference type="Proteomes" id="UP001472866"/>
    </source>
</evidence>
<gene>
    <name evidence="3" type="ORF">HKI87_03g23690</name>
</gene>
<dbReference type="Proteomes" id="UP001472866">
    <property type="component" value="Chromosome 03"/>
</dbReference>
<sequence>MAEPVVEVSEAGSEGSEERADAEAGAMEEERQAVRGSLESISLDAARAVTGSHRAAEDASNSVGEVVEAILGSLDELEMLIGVAKGEFKEERDKMIPFFEAVAERLQRDYRQIDQIGDRIKALQQVVEHMEQELLRAEREAGSMNKAEISEKFKQLQTSFAGQGSAVKSKVNTFTEKSVTSLLSVKDQVSQSQNVQKMKELGRKNLTDMKSKGTKFFRMLKTKSSGLVKKESEAGEPGA</sequence>
<feature type="compositionally biased region" description="Low complexity" evidence="2">
    <location>
        <begin position="1"/>
        <end position="14"/>
    </location>
</feature>
<feature type="coiled-coil region" evidence="1">
    <location>
        <begin position="113"/>
        <end position="147"/>
    </location>
</feature>
<protein>
    <submittedName>
        <fullName evidence="3">Uncharacterized protein</fullName>
    </submittedName>
</protein>
<dbReference type="AlphaFoldDB" id="A0AAX4P396"/>
<accession>A0AAX4P396</accession>
<proteinExistence type="predicted"/>
<feature type="region of interest" description="Disordered" evidence="2">
    <location>
        <begin position="1"/>
        <end position="34"/>
    </location>
</feature>
<dbReference type="EMBL" id="CP151503">
    <property type="protein sequence ID" value="WZN60835.1"/>
    <property type="molecule type" value="Genomic_DNA"/>
</dbReference>
<keyword evidence="1" id="KW-0175">Coiled coil</keyword>
<organism evidence="3 4">
    <name type="scientific">Chloropicon roscoffensis</name>
    <dbReference type="NCBI Taxonomy" id="1461544"/>
    <lineage>
        <taxon>Eukaryota</taxon>
        <taxon>Viridiplantae</taxon>
        <taxon>Chlorophyta</taxon>
        <taxon>Chloropicophyceae</taxon>
        <taxon>Chloropicales</taxon>
        <taxon>Chloropicaceae</taxon>
        <taxon>Chloropicon</taxon>
    </lineage>
</organism>
<reference evidence="3 4" key="1">
    <citation type="submission" date="2024-03" db="EMBL/GenBank/DDBJ databases">
        <title>Complete genome sequence of the green alga Chloropicon roscoffensis RCC1871.</title>
        <authorList>
            <person name="Lemieux C."/>
            <person name="Pombert J.-F."/>
            <person name="Otis C."/>
            <person name="Turmel M."/>
        </authorList>
    </citation>
    <scope>NUCLEOTIDE SEQUENCE [LARGE SCALE GENOMIC DNA]</scope>
    <source>
        <strain evidence="3 4">RCC1871</strain>
    </source>
</reference>